<dbReference type="FunFam" id="1.10.418.10:FF:000023">
    <property type="entry name" value="EH domain-binding protein 1 isoform X1"/>
    <property type="match status" value="1"/>
</dbReference>
<protein>
    <submittedName>
        <fullName evidence="11">MICAL-like protein 1</fullName>
    </submittedName>
</protein>
<dbReference type="PROSITE" id="PS50023">
    <property type="entry name" value="LIM_DOMAIN_2"/>
    <property type="match status" value="1"/>
</dbReference>
<dbReference type="PANTHER" id="PTHR23167">
    <property type="entry name" value="CALPONIN HOMOLOGY DOMAIN-CONTAINING PROTEIN DDB_G0272472-RELATED"/>
    <property type="match status" value="1"/>
</dbReference>
<proteinExistence type="predicted"/>
<evidence type="ECO:0000256" key="3">
    <source>
        <dbReference type="ARBA" id="ARBA00022723"/>
    </source>
</evidence>
<feature type="region of interest" description="Disordered" evidence="9">
    <location>
        <begin position="306"/>
        <end position="337"/>
    </location>
</feature>
<dbReference type="Pfam" id="PF00307">
    <property type="entry name" value="CH"/>
    <property type="match status" value="1"/>
</dbReference>
<dbReference type="Gene3D" id="2.10.110.10">
    <property type="entry name" value="Cysteine Rich Protein"/>
    <property type="match status" value="1"/>
</dbReference>
<evidence type="ECO:0000256" key="6">
    <source>
        <dbReference type="ARBA" id="ARBA00023038"/>
    </source>
</evidence>
<dbReference type="InterPro" id="IPR001781">
    <property type="entry name" value="Znf_LIM"/>
</dbReference>
<dbReference type="SMART" id="SM00033">
    <property type="entry name" value="CH"/>
    <property type="match status" value="1"/>
</dbReference>
<evidence type="ECO:0000256" key="5">
    <source>
        <dbReference type="ARBA" id="ARBA00022833"/>
    </source>
</evidence>
<feature type="region of interest" description="Disordered" evidence="9">
    <location>
        <begin position="1068"/>
        <end position="1108"/>
    </location>
</feature>
<dbReference type="Pfam" id="PF00412">
    <property type="entry name" value="LIM"/>
    <property type="match status" value="1"/>
</dbReference>
<dbReference type="SMART" id="SM00132">
    <property type="entry name" value="LIM"/>
    <property type="match status" value="1"/>
</dbReference>
<dbReference type="SMART" id="SM01203">
    <property type="entry name" value="DUF3585"/>
    <property type="match status" value="1"/>
</dbReference>
<keyword evidence="4" id="KW-0967">Endosome</keyword>
<evidence type="ECO:0000256" key="1">
    <source>
        <dbReference type="ARBA" id="ARBA00004177"/>
    </source>
</evidence>
<dbReference type="Proteomes" id="UP000504606">
    <property type="component" value="Unplaced"/>
</dbReference>
<dbReference type="InterPro" id="IPR022735">
    <property type="entry name" value="bMERB_dom"/>
</dbReference>
<feature type="compositionally biased region" description="Low complexity" evidence="9">
    <location>
        <begin position="776"/>
        <end position="796"/>
    </location>
</feature>
<dbReference type="PANTHER" id="PTHR23167:SF84">
    <property type="entry name" value="ALPHA ACTININ 3-RELATED"/>
    <property type="match status" value="1"/>
</dbReference>
<evidence type="ECO:0000256" key="8">
    <source>
        <dbReference type="SAM" id="Coils"/>
    </source>
</evidence>
<dbReference type="Gene3D" id="1.10.418.10">
    <property type="entry name" value="Calponin-like domain"/>
    <property type="match status" value="1"/>
</dbReference>
<dbReference type="KEGG" id="foc:113207009"/>
<dbReference type="PROSITE" id="PS51848">
    <property type="entry name" value="BMERB"/>
    <property type="match status" value="1"/>
</dbReference>
<evidence type="ECO:0000313" key="11">
    <source>
        <dbReference type="RefSeq" id="XP_052120221.1"/>
    </source>
</evidence>
<feature type="compositionally biased region" description="Polar residues" evidence="9">
    <location>
        <begin position="309"/>
        <end position="330"/>
    </location>
</feature>
<feature type="compositionally biased region" description="Basic and acidic residues" evidence="9">
    <location>
        <begin position="1095"/>
        <end position="1108"/>
    </location>
</feature>
<dbReference type="AlphaFoldDB" id="A0A6J1SIH1"/>
<feature type="compositionally biased region" description="Low complexity" evidence="9">
    <location>
        <begin position="126"/>
        <end position="164"/>
    </location>
</feature>
<dbReference type="InterPro" id="IPR036872">
    <property type="entry name" value="CH_dom_sf"/>
</dbReference>
<name>A0A6J1SIH1_FRAOC</name>
<dbReference type="GO" id="GO:0046872">
    <property type="term" value="F:metal ion binding"/>
    <property type="evidence" value="ECO:0007669"/>
    <property type="project" value="UniProtKB-KW"/>
</dbReference>
<sequence>MGEKRGTKALEVWCKRVTEGYPGVKVENMTTSWRDGLAFCALIHHFRPDLIDFESLDKREVYHNNELAFRIAERHLGIPALLDAEDMVEYEVPDRLSMLTYLSQFYQTFVGQQGHSPNSRTPVKRSSVSPSLSSSPDLSPNMSPTSTSPPSKVPARGVSGGASSRSAHDSCTHCGLPVFLAERLLVGSKRALYHRTCFRCARCSAQLTLANCYETEDGGFCCETCPDEETDKSDTSSQGTDRVDFSESKSESICSAEVRQKVLHRNVSLSDDEKSSESQLAKASGAADVCDDYSALFESTIENFDRGKSASQQRTGKTPLASTNQVSNDLVSKADDSDQKTLLNSYVNTGETATTHSLHSQCSDELLLYQSTKEDPTSFDKVMEDVRDTSDSIAEKFDDRNLVTKDSVHNLSKSSDSSVTQPSVSVSTDLIEVNNCTKDSKISSADTSVSSIVKMRRMMFENDSTNCTVGVSTSQKKPSTPANIFKAKDSFSTQNKESQIEEEDRKTVNIDKSDDTEDSSENQKDLNLVIEKVKSEGIGSEVDVYIEMKPEQPTITRETSEKKNVKSEGEEIEENLSIGNNLGELCQTEEDVKDRLDSSTCVKPTINPRKIISAPNQVVEIQVQTEEYPSDLNPFGDGDEDQGSLLESTVSSGINVAKKESTNPFGSSEEEEEEPVILRRKSIADKPPRPPPPNLNKTSNDSQATSSTNFSSVSPVPAQRRVIPAPANLNPFWSDGEEPEDENSPIPVPLPRTIRLTPEPSPRPRTTMAGSSRMLSSTGKFGSSSSLSSMASNTGTNRRSKKPAPAPPSISGGPSRNSSQPPSPNLSIRSPQKRKTRPAPQPPSLQSTAPSDGCSSKSASLDGQKMQKDEANRSMQAVGKEELTVVRDKSTFGQWKRKKGPAPPRPMPQRRQVRAMPLKELKTELDDIEVKQLELERQGVKLEKNIRAKFDEAPPIDESSMTPDVEDLVIQLFELVNEKNELFRKQAELMYLRRQQRLEEEHAELEYEIRCLMEQPERNKTDMMKAREEELIHRLVEVVERRNEIIECLEMDRKREAEEDKSIHTRLGLFAAKAGKGSEETSPSKSKKDKKKKKEKDSKKKKDVKVDADKDIDEVEAAAVMAAKEKKSRRKWF</sequence>
<feature type="region of interest" description="Disordered" evidence="9">
    <location>
        <begin position="467"/>
        <end position="524"/>
    </location>
</feature>
<dbReference type="CDD" id="cd21253">
    <property type="entry name" value="CH_MICALL2"/>
    <property type="match status" value="1"/>
</dbReference>
<feature type="compositionally biased region" description="Polar residues" evidence="9">
    <location>
        <begin position="844"/>
        <end position="861"/>
    </location>
</feature>
<keyword evidence="7 8" id="KW-0175">Coiled coil</keyword>
<evidence type="ECO:0000256" key="2">
    <source>
        <dbReference type="ARBA" id="ARBA00022553"/>
    </source>
</evidence>
<feature type="compositionally biased region" description="Low complexity" evidence="9">
    <location>
        <begin position="809"/>
        <end position="820"/>
    </location>
</feature>
<feature type="region of interest" description="Disordered" evidence="9">
    <location>
        <begin position="651"/>
        <end position="910"/>
    </location>
</feature>
<keyword evidence="6" id="KW-0440">LIM domain</keyword>
<gene>
    <name evidence="11" type="primary">LOC113207009</name>
</gene>
<dbReference type="GeneID" id="113207009"/>
<feature type="region of interest" description="Disordered" evidence="9">
    <location>
        <begin position="113"/>
        <end position="164"/>
    </location>
</feature>
<organism evidence="10 11">
    <name type="scientific">Frankliniella occidentalis</name>
    <name type="common">Western flower thrips</name>
    <name type="synonym">Euthrips occidentalis</name>
    <dbReference type="NCBI Taxonomy" id="133901"/>
    <lineage>
        <taxon>Eukaryota</taxon>
        <taxon>Metazoa</taxon>
        <taxon>Ecdysozoa</taxon>
        <taxon>Arthropoda</taxon>
        <taxon>Hexapoda</taxon>
        <taxon>Insecta</taxon>
        <taxon>Pterygota</taxon>
        <taxon>Neoptera</taxon>
        <taxon>Paraneoptera</taxon>
        <taxon>Thysanoptera</taxon>
        <taxon>Terebrantia</taxon>
        <taxon>Thripoidea</taxon>
        <taxon>Thripidae</taxon>
        <taxon>Frankliniella</taxon>
    </lineage>
</organism>
<feature type="compositionally biased region" description="Basic residues" evidence="9">
    <location>
        <begin position="1085"/>
        <end position="1094"/>
    </location>
</feature>
<dbReference type="PROSITE" id="PS50021">
    <property type="entry name" value="CH"/>
    <property type="match status" value="1"/>
</dbReference>
<dbReference type="PROSITE" id="PS00478">
    <property type="entry name" value="LIM_DOMAIN_1"/>
    <property type="match status" value="1"/>
</dbReference>
<reference evidence="11" key="1">
    <citation type="submission" date="2025-08" db="UniProtKB">
        <authorList>
            <consortium name="RefSeq"/>
        </authorList>
    </citation>
    <scope>IDENTIFICATION</scope>
    <source>
        <tissue evidence="11">Whole organism</tissue>
    </source>
</reference>
<feature type="region of interest" description="Disordered" evidence="9">
    <location>
        <begin position="555"/>
        <end position="574"/>
    </location>
</feature>
<feature type="compositionally biased region" description="Polar residues" evidence="9">
    <location>
        <begin position="695"/>
        <end position="714"/>
    </location>
</feature>
<keyword evidence="3" id="KW-0479">Metal-binding</keyword>
<feature type="compositionally biased region" description="Basic and acidic residues" evidence="9">
    <location>
        <begin position="879"/>
        <end position="890"/>
    </location>
</feature>
<accession>A0A6J1SIH1</accession>
<evidence type="ECO:0000256" key="7">
    <source>
        <dbReference type="ARBA" id="ARBA00023054"/>
    </source>
</evidence>
<evidence type="ECO:0000256" key="4">
    <source>
        <dbReference type="ARBA" id="ARBA00022753"/>
    </source>
</evidence>
<feature type="compositionally biased region" description="Polar residues" evidence="9">
    <location>
        <begin position="467"/>
        <end position="482"/>
    </location>
</feature>
<feature type="coiled-coil region" evidence="8">
    <location>
        <begin position="918"/>
        <end position="945"/>
    </location>
</feature>
<dbReference type="Pfam" id="PF12130">
    <property type="entry name" value="bMERB_dom"/>
    <property type="match status" value="1"/>
</dbReference>
<dbReference type="OrthoDB" id="10017054at2759"/>
<comment type="subcellular location">
    <subcellularLocation>
        <location evidence="1">Endosome</location>
    </subcellularLocation>
</comment>
<keyword evidence="5" id="KW-0862">Zinc</keyword>
<dbReference type="GO" id="GO:0005768">
    <property type="term" value="C:endosome"/>
    <property type="evidence" value="ECO:0007669"/>
    <property type="project" value="UniProtKB-SubCell"/>
</dbReference>
<feature type="compositionally biased region" description="Basic and acidic residues" evidence="9">
    <location>
        <begin position="558"/>
        <end position="569"/>
    </location>
</feature>
<evidence type="ECO:0000313" key="10">
    <source>
        <dbReference type="Proteomes" id="UP000504606"/>
    </source>
</evidence>
<dbReference type="InterPro" id="IPR001715">
    <property type="entry name" value="CH_dom"/>
</dbReference>
<keyword evidence="2" id="KW-0597">Phosphoprotein</keyword>
<keyword evidence="10" id="KW-1185">Reference proteome</keyword>
<feature type="compositionally biased region" description="Basic and acidic residues" evidence="9">
    <location>
        <begin position="503"/>
        <end position="513"/>
    </location>
</feature>
<feature type="region of interest" description="Disordered" evidence="9">
    <location>
        <begin position="228"/>
        <end position="248"/>
    </location>
</feature>
<dbReference type="RefSeq" id="XP_052120221.1">
    <property type="nucleotide sequence ID" value="XM_052264261.1"/>
</dbReference>
<dbReference type="InterPro" id="IPR050540">
    <property type="entry name" value="F-actin_Monoox_Mical"/>
</dbReference>
<dbReference type="SUPFAM" id="SSF47576">
    <property type="entry name" value="Calponin-homology domain, CH-domain"/>
    <property type="match status" value="1"/>
</dbReference>
<evidence type="ECO:0000256" key="9">
    <source>
        <dbReference type="SAM" id="MobiDB-lite"/>
    </source>
</evidence>
<dbReference type="CDD" id="cd09400">
    <property type="entry name" value="LIM_like_1"/>
    <property type="match status" value="1"/>
</dbReference>
<dbReference type="CTD" id="39475"/>